<proteinExistence type="inferred from homology"/>
<dbReference type="PANTHER" id="PTHR33202">
    <property type="entry name" value="ZINC UPTAKE REGULATION PROTEIN"/>
    <property type="match status" value="1"/>
</dbReference>
<comment type="cofactor">
    <cofactor evidence="7">
        <name>Zn(2+)</name>
        <dbReference type="ChEBI" id="CHEBI:29105"/>
    </cofactor>
    <text evidence="7">Binds 1 zinc ion per subunit.</text>
</comment>
<dbReference type="eggNOG" id="COG0735">
    <property type="taxonomic scope" value="Bacteria"/>
</dbReference>
<keyword evidence="5" id="KW-0238">DNA-binding</keyword>
<dbReference type="GO" id="GO:0008270">
    <property type="term" value="F:zinc ion binding"/>
    <property type="evidence" value="ECO:0007669"/>
    <property type="project" value="TreeGrafter"/>
</dbReference>
<evidence type="ECO:0000256" key="7">
    <source>
        <dbReference type="PIRSR" id="PIRSR602481-1"/>
    </source>
</evidence>
<dbReference type="InterPro" id="IPR002481">
    <property type="entry name" value="FUR"/>
</dbReference>
<keyword evidence="4" id="KW-0805">Transcription regulation</keyword>
<dbReference type="GO" id="GO:0000976">
    <property type="term" value="F:transcription cis-regulatory region binding"/>
    <property type="evidence" value="ECO:0007669"/>
    <property type="project" value="TreeGrafter"/>
</dbReference>
<dbReference type="GO" id="GO:0003700">
    <property type="term" value="F:DNA-binding transcription factor activity"/>
    <property type="evidence" value="ECO:0007669"/>
    <property type="project" value="InterPro"/>
</dbReference>
<feature type="binding site" evidence="7">
    <location>
        <position position="128"/>
    </location>
    <ligand>
        <name>Zn(2+)</name>
        <dbReference type="ChEBI" id="CHEBI:29105"/>
    </ligand>
</feature>
<dbReference type="AlphaFoldDB" id="F5YG43"/>
<keyword evidence="10" id="KW-1185">Reference proteome</keyword>
<name>F5YG43_LEAAZ</name>
<dbReference type="Proteomes" id="UP000009222">
    <property type="component" value="Chromosome"/>
</dbReference>
<dbReference type="GO" id="GO:0045892">
    <property type="term" value="P:negative regulation of DNA-templated transcription"/>
    <property type="evidence" value="ECO:0007669"/>
    <property type="project" value="TreeGrafter"/>
</dbReference>
<dbReference type="Pfam" id="PF01475">
    <property type="entry name" value="FUR"/>
    <property type="match status" value="1"/>
</dbReference>
<dbReference type="Gene3D" id="1.10.10.10">
    <property type="entry name" value="Winged helix-like DNA-binding domain superfamily/Winged helix DNA-binding domain"/>
    <property type="match status" value="1"/>
</dbReference>
<gene>
    <name evidence="9" type="ordered locus">TREAZ_0035</name>
</gene>
<keyword evidence="3 7" id="KW-0862">Zinc</keyword>
<comment type="similarity">
    <text evidence="1">Belongs to the Fur family.</text>
</comment>
<keyword evidence="8" id="KW-0408">Iron</keyword>
<evidence type="ECO:0000256" key="1">
    <source>
        <dbReference type="ARBA" id="ARBA00007957"/>
    </source>
</evidence>
<dbReference type="PANTHER" id="PTHR33202:SF7">
    <property type="entry name" value="FERRIC UPTAKE REGULATION PROTEIN"/>
    <property type="match status" value="1"/>
</dbReference>
<sequence length="137" mass="15148">MILGSRKHSKKRDAILGLIRATETHPGAQWVYDQLKPSIPDLSLGTVYRNIAIFKEEGLVESVGVVSGEERFDADTSPHPHAVCKKCGKVTDLSEEVQAELIRNFSVNIPGFSIDKRNTVFYGICMECNEETAALGR</sequence>
<evidence type="ECO:0000256" key="4">
    <source>
        <dbReference type="ARBA" id="ARBA00023015"/>
    </source>
</evidence>
<accession>F5YG43</accession>
<dbReference type="GO" id="GO:1900376">
    <property type="term" value="P:regulation of secondary metabolite biosynthetic process"/>
    <property type="evidence" value="ECO:0007669"/>
    <property type="project" value="TreeGrafter"/>
</dbReference>
<dbReference type="InterPro" id="IPR043135">
    <property type="entry name" value="Fur_C"/>
</dbReference>
<feature type="binding site" evidence="7">
    <location>
        <position position="87"/>
    </location>
    <ligand>
        <name>Zn(2+)</name>
        <dbReference type="ChEBI" id="CHEBI:29105"/>
    </ligand>
</feature>
<evidence type="ECO:0000256" key="3">
    <source>
        <dbReference type="ARBA" id="ARBA00022833"/>
    </source>
</evidence>
<dbReference type="EMBL" id="CP001841">
    <property type="protein sequence ID" value="AEF82867.1"/>
    <property type="molecule type" value="Genomic_DNA"/>
</dbReference>
<evidence type="ECO:0000256" key="2">
    <source>
        <dbReference type="ARBA" id="ARBA00022491"/>
    </source>
</evidence>
<dbReference type="HOGENOM" id="CLU_096072_4_2_12"/>
<feature type="binding site" evidence="7">
    <location>
        <position position="125"/>
    </location>
    <ligand>
        <name>Zn(2+)</name>
        <dbReference type="ChEBI" id="CHEBI:29105"/>
    </ligand>
</feature>
<evidence type="ECO:0000313" key="10">
    <source>
        <dbReference type="Proteomes" id="UP000009222"/>
    </source>
</evidence>
<evidence type="ECO:0000313" key="9">
    <source>
        <dbReference type="EMBL" id="AEF82867.1"/>
    </source>
</evidence>
<dbReference type="InParanoid" id="F5YG43"/>
<organism evidence="9 10">
    <name type="scientific">Leadbettera azotonutricia (strain ATCC BAA-888 / DSM 13862 / ZAS-9)</name>
    <name type="common">Treponema azotonutricium</name>
    <dbReference type="NCBI Taxonomy" id="545695"/>
    <lineage>
        <taxon>Bacteria</taxon>
        <taxon>Pseudomonadati</taxon>
        <taxon>Spirochaetota</taxon>
        <taxon>Spirochaetia</taxon>
        <taxon>Spirochaetales</taxon>
        <taxon>Breznakiellaceae</taxon>
        <taxon>Leadbettera</taxon>
    </lineage>
</organism>
<reference evidence="9 10" key="2">
    <citation type="journal article" date="2011" name="ISME J.">
        <title>RNA-seq reveals cooperative metabolic interactions between two termite-gut spirochete species in co-culture.</title>
        <authorList>
            <person name="Rosenthal A.Z."/>
            <person name="Matson E.G."/>
            <person name="Eldar A."/>
            <person name="Leadbetter J.R."/>
        </authorList>
    </citation>
    <scope>NUCLEOTIDE SEQUENCE [LARGE SCALE GENOMIC DNA]</scope>
    <source>
        <strain evidence="10">ATCC BAA-888 / DSM 13862 / ZAS-9</strain>
    </source>
</reference>
<keyword evidence="6" id="KW-0804">Transcription</keyword>
<keyword evidence="2" id="KW-0678">Repressor</keyword>
<keyword evidence="7" id="KW-0479">Metal-binding</keyword>
<dbReference type="STRING" id="545695.TREAZ_0035"/>
<feature type="binding site" evidence="7">
    <location>
        <position position="84"/>
    </location>
    <ligand>
        <name>Zn(2+)</name>
        <dbReference type="ChEBI" id="CHEBI:29105"/>
    </ligand>
</feature>
<comment type="cofactor">
    <cofactor evidence="8">
        <name>Mn(2+)</name>
        <dbReference type="ChEBI" id="CHEBI:29035"/>
    </cofactor>
    <cofactor evidence="8">
        <name>Fe(2+)</name>
        <dbReference type="ChEBI" id="CHEBI:29033"/>
    </cofactor>
    <text evidence="8">Binds 1 Mn(2+) or Fe(2+) ion per subunit.</text>
</comment>
<reference evidence="10" key="1">
    <citation type="submission" date="2009-12" db="EMBL/GenBank/DDBJ databases">
        <title>Complete sequence of Treponema azotonutricium strain ZAS-9.</title>
        <authorList>
            <person name="Tetu S.G."/>
            <person name="Matson E."/>
            <person name="Ren Q."/>
            <person name="Seshadri R."/>
            <person name="Elbourne L."/>
            <person name="Hassan K.A."/>
            <person name="Durkin A."/>
            <person name="Radune D."/>
            <person name="Mohamoud Y."/>
            <person name="Shay R."/>
            <person name="Jin S."/>
            <person name="Zhang X."/>
            <person name="Lucey K."/>
            <person name="Ballor N.R."/>
            <person name="Ottesen E."/>
            <person name="Rosenthal R."/>
            <person name="Allen A."/>
            <person name="Leadbetter J.R."/>
            <person name="Paulsen I.T."/>
        </authorList>
    </citation>
    <scope>NUCLEOTIDE SEQUENCE [LARGE SCALE GENOMIC DNA]</scope>
    <source>
        <strain evidence="10">ATCC BAA-888 / DSM 13862 / ZAS-9</strain>
    </source>
</reference>
<protein>
    <submittedName>
        <fullName evidence="9">Ferric uptake regulator, Fur family</fullName>
    </submittedName>
</protein>
<dbReference type="InterPro" id="IPR036388">
    <property type="entry name" value="WH-like_DNA-bd_sf"/>
</dbReference>
<dbReference type="CDD" id="cd07153">
    <property type="entry name" value="Fur_like"/>
    <property type="match status" value="1"/>
</dbReference>
<evidence type="ECO:0000256" key="5">
    <source>
        <dbReference type="ARBA" id="ARBA00023125"/>
    </source>
</evidence>
<dbReference type="RefSeq" id="WP_015711884.1">
    <property type="nucleotide sequence ID" value="NC_015577.1"/>
</dbReference>
<dbReference type="SUPFAM" id="SSF46785">
    <property type="entry name" value="Winged helix' DNA-binding domain"/>
    <property type="match status" value="1"/>
</dbReference>
<dbReference type="KEGG" id="taz:TREAZ_0035"/>
<evidence type="ECO:0000256" key="8">
    <source>
        <dbReference type="PIRSR" id="PIRSR602481-2"/>
    </source>
</evidence>
<dbReference type="InterPro" id="IPR036390">
    <property type="entry name" value="WH_DNA-bd_sf"/>
</dbReference>
<feature type="binding site" evidence="8">
    <location>
        <position position="100"/>
    </location>
    <ligand>
        <name>Fe cation</name>
        <dbReference type="ChEBI" id="CHEBI:24875"/>
    </ligand>
</feature>
<dbReference type="FunCoup" id="F5YG43">
    <property type="interactions" value="274"/>
</dbReference>
<dbReference type="Gene3D" id="3.30.1490.190">
    <property type="match status" value="1"/>
</dbReference>
<evidence type="ECO:0000256" key="6">
    <source>
        <dbReference type="ARBA" id="ARBA00023163"/>
    </source>
</evidence>